<evidence type="ECO:0000259" key="2">
    <source>
        <dbReference type="Pfam" id="PF06580"/>
    </source>
</evidence>
<feature type="transmembrane region" description="Helical" evidence="1">
    <location>
        <begin position="81"/>
        <end position="98"/>
    </location>
</feature>
<organism evidence="3 4">
    <name type="scientific">Ulvibacterium marinum</name>
    <dbReference type="NCBI Taxonomy" id="2419782"/>
    <lineage>
        <taxon>Bacteria</taxon>
        <taxon>Pseudomonadati</taxon>
        <taxon>Bacteroidota</taxon>
        <taxon>Flavobacteriia</taxon>
        <taxon>Flavobacteriales</taxon>
        <taxon>Flavobacteriaceae</taxon>
        <taxon>Ulvibacterium</taxon>
    </lineage>
</organism>
<reference evidence="3 4" key="1">
    <citation type="submission" date="2018-10" db="EMBL/GenBank/DDBJ databases">
        <title>Ulvibacterium marinum gen. nov., sp. nov., a novel marine bacterium of the family Flavobacteriaceae, isolated from a culture of the green alga Ulva prolifera.</title>
        <authorList>
            <person name="Zhang Z."/>
        </authorList>
    </citation>
    <scope>NUCLEOTIDE SEQUENCE [LARGE SCALE GENOMIC DNA]</scope>
    <source>
        <strain evidence="3 4">CCMM003</strain>
    </source>
</reference>
<keyword evidence="4" id="KW-1185">Reference proteome</keyword>
<name>A0A3B0C5M1_9FLAO</name>
<feature type="transmembrane region" description="Helical" evidence="1">
    <location>
        <begin position="119"/>
        <end position="140"/>
    </location>
</feature>
<gene>
    <name evidence="3" type="ORF">D7Z94_10600</name>
</gene>
<dbReference type="InterPro" id="IPR050640">
    <property type="entry name" value="Bact_2-comp_sensor_kinase"/>
</dbReference>
<keyword evidence="1" id="KW-1133">Transmembrane helix</keyword>
<dbReference type="GO" id="GO:0000155">
    <property type="term" value="F:phosphorelay sensor kinase activity"/>
    <property type="evidence" value="ECO:0007669"/>
    <property type="project" value="InterPro"/>
</dbReference>
<keyword evidence="1" id="KW-0812">Transmembrane</keyword>
<accession>A0A3B0C5M1</accession>
<evidence type="ECO:0000313" key="4">
    <source>
        <dbReference type="Proteomes" id="UP000276603"/>
    </source>
</evidence>
<dbReference type="EMBL" id="RBCJ01000002">
    <property type="protein sequence ID" value="RKN81373.1"/>
    <property type="molecule type" value="Genomic_DNA"/>
</dbReference>
<evidence type="ECO:0000313" key="3">
    <source>
        <dbReference type="EMBL" id="RKN81373.1"/>
    </source>
</evidence>
<sequence>MELFKSIREPLRQFPLNSYTILQVKLAKIRSALKFKSVQQKVLLPIALLVAFLLTLPRVLSRYSITEELVDSFTKASIHDIVFRFIFATVLFWSVLQLNTNWKYVLKNNSRNKRIGFLVFSNTLLFVFFVGIFNYFYPILVGQNIPKNELGLVHFVYFIVALILVFVSGVLRYQLIHKEDVIEKEKLKQEKLKSELTALKNQINPHFLFNSLNSLNTLVRGNEEATMFVNKLSSLYRYILQSGSQDLVPLGDELAFLKSYVHLIKTRYRDRFSITIEIDEKWLPAKIPVLSLQLLIENAVKHNEISESLPLQVNVFTDESHLIVENEIQPKSTAVDSTGNGLANLAKRYDLLENKRIVISNTSNIFRVRLPLN</sequence>
<evidence type="ECO:0000256" key="1">
    <source>
        <dbReference type="SAM" id="Phobius"/>
    </source>
</evidence>
<dbReference type="PANTHER" id="PTHR34220:SF7">
    <property type="entry name" value="SENSOR HISTIDINE KINASE YPDA"/>
    <property type="match status" value="1"/>
</dbReference>
<dbReference type="InterPro" id="IPR010559">
    <property type="entry name" value="Sig_transdc_His_kin_internal"/>
</dbReference>
<dbReference type="AlphaFoldDB" id="A0A3B0C5M1"/>
<comment type="caution">
    <text evidence="3">The sequence shown here is derived from an EMBL/GenBank/DDBJ whole genome shotgun (WGS) entry which is preliminary data.</text>
</comment>
<feature type="transmembrane region" description="Helical" evidence="1">
    <location>
        <begin position="42"/>
        <end position="61"/>
    </location>
</feature>
<dbReference type="Proteomes" id="UP000276603">
    <property type="component" value="Unassembled WGS sequence"/>
</dbReference>
<keyword evidence="1" id="KW-0472">Membrane</keyword>
<protein>
    <recommendedName>
        <fullName evidence="2">Signal transduction histidine kinase internal region domain-containing protein</fullName>
    </recommendedName>
</protein>
<proteinExistence type="predicted"/>
<feature type="domain" description="Signal transduction histidine kinase internal region" evidence="2">
    <location>
        <begin position="195"/>
        <end position="272"/>
    </location>
</feature>
<dbReference type="Pfam" id="PF06580">
    <property type="entry name" value="His_kinase"/>
    <property type="match status" value="1"/>
</dbReference>
<feature type="transmembrane region" description="Helical" evidence="1">
    <location>
        <begin position="152"/>
        <end position="171"/>
    </location>
</feature>
<dbReference type="GO" id="GO:0016020">
    <property type="term" value="C:membrane"/>
    <property type="evidence" value="ECO:0007669"/>
    <property type="project" value="InterPro"/>
</dbReference>
<dbReference type="PANTHER" id="PTHR34220">
    <property type="entry name" value="SENSOR HISTIDINE KINASE YPDA"/>
    <property type="match status" value="1"/>
</dbReference>